<gene>
    <name evidence="2" type="ORF">EDC28_104273</name>
</gene>
<dbReference type="Proteomes" id="UP000268033">
    <property type="component" value="Unassembled WGS sequence"/>
</dbReference>
<feature type="chain" id="PRO_5017984950" description="VCBS repeat protein" evidence="1">
    <location>
        <begin position="19"/>
        <end position="457"/>
    </location>
</feature>
<dbReference type="STRING" id="584787.GCA_001247655_01138"/>
<sequence length="457" mass="49125">MAKVWGMLLLVACLPAQAVQWVSLALPAPANGAWQQAGDFLYLAGNSQDKRSLTRVNTKNWQAALMALPKDGDRFCTLDDGRLLLFARDQIFLGTASGPKALGSAPSIWRSVAPKKLHKVEWCQGNRLFVPDFDVLRVYSVFESGLTLVSTLPVSAFMELRQGDPSYSAKALFLADINLDGKPDLLVEDDNGLSLFLAKGAGFEERPLAFAPALNLTPLAKRMLRVNDGEDFEKLRIRTIASVTDLDGDGLSDLIVSSVQSKSLLDQNQSFEVRFGIKTANGLGFAVAPDTALNTQGVVFKLNRQDLDGDGHMDLYTPSVKLGVGKIVSALLTGSVSVALDIRRLDGRTLVALDDGIDADMDVSLGSGEFSIPLMAATELASGTLFAIKNGENKLALYRFSDGRLKRDGSLTLPLPKDGSRWQQGKGWLAILPGPSDGDQNHILVLADKLDAAATGP</sequence>
<dbReference type="AlphaFoldDB" id="A0A3N1PL50"/>
<proteinExistence type="predicted"/>
<evidence type="ECO:0000313" key="3">
    <source>
        <dbReference type="Proteomes" id="UP000268033"/>
    </source>
</evidence>
<evidence type="ECO:0000313" key="2">
    <source>
        <dbReference type="EMBL" id="ROQ27620.1"/>
    </source>
</evidence>
<keyword evidence="3" id="KW-1185">Reference proteome</keyword>
<protein>
    <recommendedName>
        <fullName evidence="4">VCBS repeat protein</fullName>
    </recommendedName>
</protein>
<comment type="caution">
    <text evidence="2">The sequence shown here is derived from an EMBL/GenBank/DDBJ whole genome shotgun (WGS) entry which is preliminary data.</text>
</comment>
<name>A0A3N1PL50_9GAMM</name>
<dbReference type="InterPro" id="IPR028994">
    <property type="entry name" value="Integrin_alpha_N"/>
</dbReference>
<evidence type="ECO:0008006" key="4">
    <source>
        <dbReference type="Google" id="ProtNLM"/>
    </source>
</evidence>
<dbReference type="Gene3D" id="2.130.10.130">
    <property type="entry name" value="Integrin alpha, N-terminal"/>
    <property type="match status" value="1"/>
</dbReference>
<feature type="signal peptide" evidence="1">
    <location>
        <begin position="1"/>
        <end position="18"/>
    </location>
</feature>
<evidence type="ECO:0000256" key="1">
    <source>
        <dbReference type="SAM" id="SignalP"/>
    </source>
</evidence>
<reference evidence="2 3" key="1">
    <citation type="submission" date="2018-11" db="EMBL/GenBank/DDBJ databases">
        <title>Genomic Encyclopedia of Type Strains, Phase IV (KMG-IV): sequencing the most valuable type-strain genomes for metagenomic binning, comparative biology and taxonomic classification.</title>
        <authorList>
            <person name="Goeker M."/>
        </authorList>
    </citation>
    <scope>NUCLEOTIDE SEQUENCE [LARGE SCALE GENOMIC DNA]</scope>
    <source>
        <strain evidence="2 3">DSM 21945</strain>
    </source>
</reference>
<keyword evidence="1" id="KW-0732">Signal</keyword>
<organism evidence="2 3">
    <name type="scientific">Gallaecimonas pentaromativorans</name>
    <dbReference type="NCBI Taxonomy" id="584787"/>
    <lineage>
        <taxon>Bacteria</taxon>
        <taxon>Pseudomonadati</taxon>
        <taxon>Pseudomonadota</taxon>
        <taxon>Gammaproteobacteria</taxon>
        <taxon>Enterobacterales</taxon>
        <taxon>Gallaecimonadaceae</taxon>
        <taxon>Gallaecimonas</taxon>
    </lineage>
</organism>
<accession>A0A3N1PL50</accession>
<dbReference type="EMBL" id="RJUL01000004">
    <property type="protein sequence ID" value="ROQ27620.1"/>
    <property type="molecule type" value="Genomic_DNA"/>
</dbReference>
<dbReference type="SUPFAM" id="SSF69318">
    <property type="entry name" value="Integrin alpha N-terminal domain"/>
    <property type="match status" value="1"/>
</dbReference>